<evidence type="ECO:0008006" key="7">
    <source>
        <dbReference type="Google" id="ProtNLM"/>
    </source>
</evidence>
<dbReference type="Gene3D" id="1.10.10.2840">
    <property type="entry name" value="PucR C-terminal helix-turn-helix domain"/>
    <property type="match status" value="1"/>
</dbReference>
<evidence type="ECO:0000313" key="6">
    <source>
        <dbReference type="Proteomes" id="UP000076268"/>
    </source>
</evidence>
<evidence type="ECO:0000259" key="3">
    <source>
        <dbReference type="Pfam" id="PF13556"/>
    </source>
</evidence>
<dbReference type="STRING" id="1794912.AXX12_12225"/>
<evidence type="ECO:0000313" key="5">
    <source>
        <dbReference type="EMBL" id="KYZ75478.1"/>
    </source>
</evidence>
<sequence>MTVTVSKLCELPIFQEGFELVAGREGLTNNVQHVTVAEVPDFTDFDLGSQLFVLTTLYAYSDNLEHATNAVIKLCEKNISALAIKVNRFFDEIPASIKKVADDHSVPLFSVKKNVAFRAVINEISSEIIDSQLKTIKSLNQQHEDLMGLILEGDKLETFVKILGENLHCFCACLAFDKTILAQYTTAGFAENSNNMKDLIDKIDDLPEGVSTYAFIEEYMVFPCYVYNQTMGYLIIKPMNPIHDSEMLFVKQMISFMSIKFLEQHLKIETEQRMITAIVDQILFNRYADESFIQDRVKLLGLTPQKFHLIIILSSRQENRRDSLQFLYHHWNTKVRNVFLNSALFIKGSDLIAIVSLGDSSPYLQESAICRALTGFINGKSYKEESQVDFGFSLIENDLRQLPNCYEQAKKALKFGKAFKPSSRVFPYSEFIEEGLISHSLGSSEHEEIIKKILNPIKMYDEKYKAALWVTLEKCLFSKTLENAAQELHIHPSTLRYRIEKIADITRADFFSAHGRSLLKLSYVLSKIGSP</sequence>
<comment type="similarity">
    <text evidence="1">Belongs to the CdaR family.</text>
</comment>
<dbReference type="PANTHER" id="PTHR33744:SF1">
    <property type="entry name" value="DNA-BINDING TRANSCRIPTIONAL ACTIVATOR ADER"/>
    <property type="match status" value="1"/>
</dbReference>
<reference evidence="5 6" key="1">
    <citation type="submission" date="2016-02" db="EMBL/GenBank/DDBJ databases">
        <title>Anaerosporomusa subterraneum gen. nov., sp. nov., a spore-forming obligate anaerobe isolated from saprolite.</title>
        <authorList>
            <person name="Choi J.K."/>
            <person name="Shah M."/>
            <person name="Yee N."/>
        </authorList>
    </citation>
    <scope>NUCLEOTIDE SEQUENCE [LARGE SCALE GENOMIC DNA]</scope>
    <source>
        <strain evidence="5 6">RU4</strain>
    </source>
</reference>
<organism evidence="5 6">
    <name type="scientific">Anaerosporomusa subterranea</name>
    <dbReference type="NCBI Taxonomy" id="1794912"/>
    <lineage>
        <taxon>Bacteria</taxon>
        <taxon>Bacillati</taxon>
        <taxon>Bacillota</taxon>
        <taxon>Negativicutes</taxon>
        <taxon>Acetonemataceae</taxon>
        <taxon>Anaerosporomusa</taxon>
    </lineage>
</organism>
<protein>
    <recommendedName>
        <fullName evidence="7">PucR family transcriptional regulator</fullName>
    </recommendedName>
</protein>
<feature type="domain" description="CdaR GGDEF-like" evidence="4">
    <location>
        <begin position="288"/>
        <end position="414"/>
    </location>
</feature>
<evidence type="ECO:0000259" key="4">
    <source>
        <dbReference type="Pfam" id="PF17853"/>
    </source>
</evidence>
<name>A0A154BPQ1_ANASB</name>
<dbReference type="InterPro" id="IPR025736">
    <property type="entry name" value="PucR_C-HTH_dom"/>
</dbReference>
<dbReference type="Pfam" id="PF17853">
    <property type="entry name" value="GGDEF_2"/>
    <property type="match status" value="1"/>
</dbReference>
<keyword evidence="6" id="KW-1185">Reference proteome</keyword>
<feature type="domain" description="Purine catabolism PurC-like" evidence="2">
    <location>
        <begin position="8"/>
        <end position="128"/>
    </location>
</feature>
<dbReference type="InterPro" id="IPR041522">
    <property type="entry name" value="CdaR_GGDEF"/>
</dbReference>
<evidence type="ECO:0000256" key="1">
    <source>
        <dbReference type="ARBA" id="ARBA00006754"/>
    </source>
</evidence>
<dbReference type="AlphaFoldDB" id="A0A154BPQ1"/>
<dbReference type="PANTHER" id="PTHR33744">
    <property type="entry name" value="CARBOHYDRATE DIACID REGULATOR"/>
    <property type="match status" value="1"/>
</dbReference>
<dbReference type="RefSeq" id="WP_066244084.1">
    <property type="nucleotide sequence ID" value="NZ_LSGP01000023.1"/>
</dbReference>
<comment type="caution">
    <text evidence="5">The sequence shown here is derived from an EMBL/GenBank/DDBJ whole genome shotgun (WGS) entry which is preliminary data.</text>
</comment>
<dbReference type="Pfam" id="PF07905">
    <property type="entry name" value="PucR"/>
    <property type="match status" value="1"/>
</dbReference>
<dbReference type="InterPro" id="IPR042070">
    <property type="entry name" value="PucR_C-HTH_sf"/>
</dbReference>
<dbReference type="EMBL" id="LSGP01000023">
    <property type="protein sequence ID" value="KYZ75478.1"/>
    <property type="molecule type" value="Genomic_DNA"/>
</dbReference>
<dbReference type="InterPro" id="IPR012914">
    <property type="entry name" value="PucR_dom"/>
</dbReference>
<dbReference type="Proteomes" id="UP000076268">
    <property type="component" value="Unassembled WGS sequence"/>
</dbReference>
<dbReference type="Pfam" id="PF13556">
    <property type="entry name" value="HTH_30"/>
    <property type="match status" value="1"/>
</dbReference>
<proteinExistence type="inferred from homology"/>
<dbReference type="InterPro" id="IPR051448">
    <property type="entry name" value="CdaR-like_regulators"/>
</dbReference>
<gene>
    <name evidence="5" type="ORF">AXX12_12225</name>
</gene>
<dbReference type="OrthoDB" id="9792148at2"/>
<evidence type="ECO:0000259" key="2">
    <source>
        <dbReference type="Pfam" id="PF07905"/>
    </source>
</evidence>
<feature type="domain" description="PucR C-terminal helix-turn-helix" evidence="3">
    <location>
        <begin position="471"/>
        <end position="522"/>
    </location>
</feature>
<accession>A0A154BPQ1</accession>